<dbReference type="AlphaFoldDB" id="A0A2S7SYF0"/>
<accession>A0A2S7SYF0</accession>
<protein>
    <recommendedName>
        <fullName evidence="3">Outer membrane lipoprotein BamD-like domain-containing protein</fullName>
    </recommendedName>
</protein>
<organism evidence="1 2">
    <name type="scientific">Flavipsychrobacter stenotrophus</name>
    <dbReference type="NCBI Taxonomy" id="2077091"/>
    <lineage>
        <taxon>Bacteria</taxon>
        <taxon>Pseudomonadati</taxon>
        <taxon>Bacteroidota</taxon>
        <taxon>Chitinophagia</taxon>
        <taxon>Chitinophagales</taxon>
        <taxon>Chitinophagaceae</taxon>
        <taxon>Flavipsychrobacter</taxon>
    </lineage>
</organism>
<comment type="caution">
    <text evidence="1">The sequence shown here is derived from an EMBL/GenBank/DDBJ whole genome shotgun (WGS) entry which is preliminary data.</text>
</comment>
<dbReference type="Proteomes" id="UP000239872">
    <property type="component" value="Unassembled WGS sequence"/>
</dbReference>
<dbReference type="EMBL" id="PPSL01000002">
    <property type="protein sequence ID" value="PQJ11728.1"/>
    <property type="molecule type" value="Genomic_DNA"/>
</dbReference>
<keyword evidence="2" id="KW-1185">Reference proteome</keyword>
<proteinExistence type="predicted"/>
<gene>
    <name evidence="1" type="ORF">CJD36_008000</name>
</gene>
<evidence type="ECO:0008006" key="3">
    <source>
        <dbReference type="Google" id="ProtNLM"/>
    </source>
</evidence>
<evidence type="ECO:0000313" key="2">
    <source>
        <dbReference type="Proteomes" id="UP000239872"/>
    </source>
</evidence>
<evidence type="ECO:0000313" key="1">
    <source>
        <dbReference type="EMBL" id="PQJ11728.1"/>
    </source>
</evidence>
<reference evidence="1 2" key="1">
    <citation type="submission" date="2018-01" db="EMBL/GenBank/DDBJ databases">
        <title>A novel member of the phylum Bacteroidetes isolated from glacier ice.</title>
        <authorList>
            <person name="Liu Q."/>
            <person name="Xin Y.-H."/>
        </authorList>
    </citation>
    <scope>NUCLEOTIDE SEQUENCE [LARGE SCALE GENOMIC DNA]</scope>
    <source>
        <strain evidence="1 2">RB1R16</strain>
    </source>
</reference>
<sequence>MSMGQKMPDDYYEEGKAAVLTGDYAKVQADYKYLSAHYPQYDKYKGVYYAAATGYLLNKQYNEALSILKVQFADTLSAVRHMRYGAVMDVYECYKGLKQYDSALYYITLADTGCRYNTDCGNDAEDEAARRLVKIKNLYLLMNDTLNAEKVLLRISLLEIGPKRVEELLQYLSKDNSASDLKKQFTAAMKVNYHDPHPVSTLFRNNYIVFLGNRMYWGDFGGGTEYAKSVKNTLFYNMLMKLPDDNPAKKR</sequence>
<name>A0A2S7SYF0_9BACT</name>